<proteinExistence type="predicted"/>
<protein>
    <submittedName>
        <fullName evidence="3">Potassium channel protein</fullName>
    </submittedName>
</protein>
<dbReference type="Pfam" id="PF07885">
    <property type="entry name" value="Ion_trans_2"/>
    <property type="match status" value="1"/>
</dbReference>
<dbReference type="Proteomes" id="UP000094936">
    <property type="component" value="Unassembled WGS sequence"/>
</dbReference>
<evidence type="ECO:0000256" key="1">
    <source>
        <dbReference type="SAM" id="Phobius"/>
    </source>
</evidence>
<keyword evidence="3" id="KW-0813">Transport</keyword>
<evidence type="ECO:0000313" key="4">
    <source>
        <dbReference type="Proteomes" id="UP000094936"/>
    </source>
</evidence>
<feature type="domain" description="Potassium channel" evidence="2">
    <location>
        <begin position="26"/>
        <end position="102"/>
    </location>
</feature>
<dbReference type="PANTHER" id="PTHR43833:SF9">
    <property type="entry name" value="POTASSIUM CHANNEL PROTEIN YUGO-RELATED"/>
    <property type="match status" value="1"/>
</dbReference>
<dbReference type="Gene3D" id="1.10.287.70">
    <property type="match status" value="1"/>
</dbReference>
<dbReference type="PANTHER" id="PTHR43833">
    <property type="entry name" value="POTASSIUM CHANNEL PROTEIN 2-RELATED-RELATED"/>
    <property type="match status" value="1"/>
</dbReference>
<accession>A0A1C3EPH2</accession>
<dbReference type="RefSeq" id="WP_068900065.1">
    <property type="nucleotide sequence ID" value="NZ_JBHUIF010000013.1"/>
</dbReference>
<evidence type="ECO:0000313" key="3">
    <source>
        <dbReference type="EMBL" id="ODA35141.1"/>
    </source>
</evidence>
<keyword evidence="3" id="KW-0406">Ion transport</keyword>
<evidence type="ECO:0000259" key="2">
    <source>
        <dbReference type="Pfam" id="PF07885"/>
    </source>
</evidence>
<dbReference type="EMBL" id="LYBM01000006">
    <property type="protein sequence ID" value="ODA35141.1"/>
    <property type="molecule type" value="Genomic_DNA"/>
</dbReference>
<dbReference type="GO" id="GO:0034220">
    <property type="term" value="P:monoatomic ion transmembrane transport"/>
    <property type="evidence" value="ECO:0007669"/>
    <property type="project" value="UniProtKB-KW"/>
</dbReference>
<dbReference type="STRING" id="1080227.A8L45_05575"/>
<feature type="transmembrane region" description="Helical" evidence="1">
    <location>
        <begin position="78"/>
        <end position="100"/>
    </location>
</feature>
<dbReference type="OrthoDB" id="9813518at2"/>
<feature type="transmembrane region" description="Helical" evidence="1">
    <location>
        <begin position="23"/>
        <end position="41"/>
    </location>
</feature>
<dbReference type="InterPro" id="IPR036291">
    <property type="entry name" value="NAD(P)-bd_dom_sf"/>
</dbReference>
<reference evidence="3 4" key="1">
    <citation type="submission" date="2016-05" db="EMBL/GenBank/DDBJ databases">
        <title>Genomic Taxonomy of the Vibrionaceae.</title>
        <authorList>
            <person name="Gomez-Gil B."/>
            <person name="Enciso-Ibarra J."/>
        </authorList>
    </citation>
    <scope>NUCLEOTIDE SEQUENCE [LARGE SCALE GENOMIC DNA]</scope>
    <source>
        <strain evidence="3 4">CAIM 1920</strain>
    </source>
</reference>
<keyword evidence="1" id="KW-0812">Transmembrane</keyword>
<dbReference type="SUPFAM" id="SSF81324">
    <property type="entry name" value="Voltage-gated potassium channels"/>
    <property type="match status" value="1"/>
</dbReference>
<keyword evidence="4" id="KW-1185">Reference proteome</keyword>
<gene>
    <name evidence="3" type="ORF">A8L45_05575</name>
</gene>
<dbReference type="SUPFAM" id="SSF51735">
    <property type="entry name" value="NAD(P)-binding Rossmann-fold domains"/>
    <property type="match status" value="1"/>
</dbReference>
<dbReference type="Gene3D" id="3.40.50.720">
    <property type="entry name" value="NAD(P)-binding Rossmann-like Domain"/>
    <property type="match status" value="1"/>
</dbReference>
<dbReference type="InterPro" id="IPR050721">
    <property type="entry name" value="Trk_Ktr_HKT_K-transport"/>
</dbReference>
<comment type="caution">
    <text evidence="3">The sequence shown here is derived from an EMBL/GenBank/DDBJ whole genome shotgun (WGS) entry which is preliminary data.</text>
</comment>
<keyword evidence="3" id="KW-0407">Ion channel</keyword>
<organism evidence="3 4">
    <name type="scientific">Veronia pacifica</name>
    <dbReference type="NCBI Taxonomy" id="1080227"/>
    <lineage>
        <taxon>Bacteria</taxon>
        <taxon>Pseudomonadati</taxon>
        <taxon>Pseudomonadota</taxon>
        <taxon>Gammaproteobacteria</taxon>
        <taxon>Vibrionales</taxon>
        <taxon>Vibrionaceae</taxon>
        <taxon>Veronia</taxon>
    </lineage>
</organism>
<dbReference type="InterPro" id="IPR013099">
    <property type="entry name" value="K_chnl_dom"/>
</dbReference>
<name>A0A1C3EPH2_9GAMM</name>
<keyword evidence="1" id="KW-0472">Membrane</keyword>
<dbReference type="AlphaFoldDB" id="A0A1C3EPH2"/>
<sequence length="340" mass="37568">MQIWVSFRRWVSATFNELNGKNLFFLLIFHVITSWLLLTLAGEKDLTSDLTNYVYYLLVTASTVGYGDMSPTSTAGKWIVALYVIPAGLGIFAATVGRLASTAIESWKKGIMGKRSLDVSDHILILGWNGQRTMDLLAMLLTEEQQRRIVLCVRPEIENPMPGRIDFVRVASFTDAAGMTKTGISDAACIIIDNEEDDTTLAAALYCAGQNPDAHMLAYFHDQALSELLKQHCPNVECIPSVDIEMLAKAALDPGSSALHHELLSTRKGMTQYSVKFPDTSEKTTIGELFLTFKQKYDATLIGIDCGEGLKLNPSLNATVTPGSQLFYIADERIHDFVWS</sequence>
<keyword evidence="1" id="KW-1133">Transmembrane helix</keyword>